<proteinExistence type="predicted"/>
<dbReference type="AlphaFoldDB" id="A0A0U1QZM5"/>
<dbReference type="KEGG" id="ypi:YpsIP31758_2330"/>
<dbReference type="Proteomes" id="UP000002412">
    <property type="component" value="Chromosome"/>
</dbReference>
<name>A0A0U1QZM5_YERP3</name>
<accession>A0A0U1QZM5</accession>
<dbReference type="EMBL" id="CP000720">
    <property type="protein sequence ID" value="ABS48262.1"/>
    <property type="molecule type" value="Genomic_DNA"/>
</dbReference>
<evidence type="ECO:0000313" key="1">
    <source>
        <dbReference type="EMBL" id="ABS48262.1"/>
    </source>
</evidence>
<organism evidence="1 2">
    <name type="scientific">Yersinia pseudotuberculosis serotype O:1b (strain IP 31758)</name>
    <dbReference type="NCBI Taxonomy" id="349747"/>
    <lineage>
        <taxon>Bacteria</taxon>
        <taxon>Pseudomonadati</taxon>
        <taxon>Pseudomonadota</taxon>
        <taxon>Gammaproteobacteria</taxon>
        <taxon>Enterobacterales</taxon>
        <taxon>Yersiniaceae</taxon>
        <taxon>Yersinia</taxon>
    </lineage>
</organism>
<dbReference type="HOGENOM" id="CLU_3175040_0_0_6"/>
<evidence type="ECO:0000313" key="2">
    <source>
        <dbReference type="Proteomes" id="UP000002412"/>
    </source>
</evidence>
<gene>
    <name evidence="1" type="ordered locus">YpsIP31758_2330</name>
</gene>
<sequence>MNIPHIKKIQITIREIILNEIILLKYIDIPAFLIKRNSLIGWKTIII</sequence>
<protein>
    <submittedName>
        <fullName evidence="1">Uncharacterized protein</fullName>
    </submittedName>
</protein>
<reference evidence="1 2" key="1">
    <citation type="journal article" date="2007" name="PLoS Genet.">
        <title>The complete genome sequence of Yersinia pseudotuberculosis IP31758, the causative agent of Far East scarlet-like fever.</title>
        <authorList>
            <person name="Eppinger M."/>
            <person name="Rosovitz M.J."/>
            <person name="Fricke W.F."/>
            <person name="Rasko D.A."/>
            <person name="Kokorina G."/>
            <person name="Fayolle C."/>
            <person name="Lindler L.E."/>
            <person name="Carniel E."/>
            <person name="Ravel J."/>
        </authorList>
    </citation>
    <scope>NUCLEOTIDE SEQUENCE [LARGE SCALE GENOMIC DNA]</scope>
    <source>
        <strain evidence="1 2">IP 31758</strain>
    </source>
</reference>